<accession>A0A067TXC0</accession>
<dbReference type="OrthoDB" id="2675435at2759"/>
<reference evidence="4" key="1">
    <citation type="journal article" date="2014" name="Proc. Natl. Acad. Sci. U.S.A.">
        <title>Extensive sampling of basidiomycete genomes demonstrates inadequacy of the white-rot/brown-rot paradigm for wood decay fungi.</title>
        <authorList>
            <person name="Riley R."/>
            <person name="Salamov A.A."/>
            <person name="Brown D.W."/>
            <person name="Nagy L.G."/>
            <person name="Floudas D."/>
            <person name="Held B.W."/>
            <person name="Levasseur A."/>
            <person name="Lombard V."/>
            <person name="Morin E."/>
            <person name="Otillar R."/>
            <person name="Lindquist E.A."/>
            <person name="Sun H."/>
            <person name="LaButti K.M."/>
            <person name="Schmutz J."/>
            <person name="Jabbour D."/>
            <person name="Luo H."/>
            <person name="Baker S.E."/>
            <person name="Pisabarro A.G."/>
            <person name="Walton J.D."/>
            <person name="Blanchette R.A."/>
            <person name="Henrissat B."/>
            <person name="Martin F."/>
            <person name="Cullen D."/>
            <person name="Hibbett D.S."/>
            <person name="Grigoriev I.V."/>
        </authorList>
    </citation>
    <scope>NUCLEOTIDE SEQUENCE [LARGE SCALE GENOMIC DNA]</scope>
    <source>
        <strain evidence="4">CBS 339.88</strain>
    </source>
</reference>
<protein>
    <recommendedName>
        <fullName evidence="2">DUF6533 domain-containing protein</fullName>
    </recommendedName>
</protein>
<evidence type="ECO:0000256" key="1">
    <source>
        <dbReference type="SAM" id="Phobius"/>
    </source>
</evidence>
<dbReference type="HOGENOM" id="CLU_035509_11_3_1"/>
<keyword evidence="4" id="KW-1185">Reference proteome</keyword>
<dbReference type="Proteomes" id="UP000027222">
    <property type="component" value="Unassembled WGS sequence"/>
</dbReference>
<proteinExistence type="predicted"/>
<organism evidence="3 4">
    <name type="scientific">Galerina marginata (strain CBS 339.88)</name>
    <dbReference type="NCBI Taxonomy" id="685588"/>
    <lineage>
        <taxon>Eukaryota</taxon>
        <taxon>Fungi</taxon>
        <taxon>Dikarya</taxon>
        <taxon>Basidiomycota</taxon>
        <taxon>Agaricomycotina</taxon>
        <taxon>Agaricomycetes</taxon>
        <taxon>Agaricomycetidae</taxon>
        <taxon>Agaricales</taxon>
        <taxon>Agaricineae</taxon>
        <taxon>Strophariaceae</taxon>
        <taxon>Galerina</taxon>
    </lineage>
</organism>
<evidence type="ECO:0000259" key="2">
    <source>
        <dbReference type="Pfam" id="PF20151"/>
    </source>
</evidence>
<dbReference type="InterPro" id="IPR045340">
    <property type="entry name" value="DUF6533"/>
</dbReference>
<evidence type="ECO:0000313" key="3">
    <source>
        <dbReference type="EMBL" id="KDR84624.1"/>
    </source>
</evidence>
<feature type="transmembrane region" description="Helical" evidence="1">
    <location>
        <begin position="12"/>
        <end position="32"/>
    </location>
</feature>
<feature type="transmembrane region" description="Helical" evidence="1">
    <location>
        <begin position="213"/>
        <end position="242"/>
    </location>
</feature>
<dbReference type="AlphaFoldDB" id="A0A067TXC0"/>
<name>A0A067TXC0_GALM3</name>
<evidence type="ECO:0000313" key="4">
    <source>
        <dbReference type="Proteomes" id="UP000027222"/>
    </source>
</evidence>
<keyword evidence="1" id="KW-0472">Membrane</keyword>
<feature type="transmembrane region" description="Helical" evidence="1">
    <location>
        <begin position="170"/>
        <end position="193"/>
    </location>
</feature>
<dbReference type="EMBL" id="KL142368">
    <property type="protein sequence ID" value="KDR84624.1"/>
    <property type="molecule type" value="Genomic_DNA"/>
</dbReference>
<keyword evidence="1" id="KW-1133">Transmembrane helix</keyword>
<gene>
    <name evidence="3" type="ORF">GALMADRAFT_262781</name>
</gene>
<sequence length="287" mass="32380">MTSFDPDMNFIAVLATGHRVSVVFAAAAFLVWDILLTFDNEVNLVWRADWNFMKVLFIFQRYLPLLDSVYLTLKYQLGTDLGEGECLRLIKTSGWLAVVGFATSEVILTLRAWAVWNRNSVLTVVLLVLSCAIWIPLAVFEGGFLSSLKLGPPPYPGFSGCFIVGANNDVFVCILLLMVWNLLVFGLMAFVGIQTSVWKSRSRLSQLVYRDGAIYYFYLFIMAILNVVAVVAFPFGYGFVLLPLQRCLHSVLASRVLLNLRLCCYEETTFSERVTDFVIREVDNDSL</sequence>
<keyword evidence="1" id="KW-0812">Transmembrane</keyword>
<dbReference type="Pfam" id="PF20151">
    <property type="entry name" value="DUF6533"/>
    <property type="match status" value="1"/>
</dbReference>
<feature type="transmembrane region" description="Helical" evidence="1">
    <location>
        <begin position="120"/>
        <end position="140"/>
    </location>
</feature>
<feature type="domain" description="DUF6533" evidence="2">
    <location>
        <begin position="23"/>
        <end position="66"/>
    </location>
</feature>